<organism evidence="6 7">
    <name type="scientific">Salicibibacter cibi</name>
    <dbReference type="NCBI Taxonomy" id="2743001"/>
    <lineage>
        <taxon>Bacteria</taxon>
        <taxon>Bacillati</taxon>
        <taxon>Bacillota</taxon>
        <taxon>Bacilli</taxon>
        <taxon>Bacillales</taxon>
        <taxon>Bacillaceae</taxon>
        <taxon>Salicibibacter</taxon>
    </lineage>
</organism>
<dbReference type="PROSITE" id="PS50975">
    <property type="entry name" value="ATP_GRASP"/>
    <property type="match status" value="1"/>
</dbReference>
<dbReference type="SUPFAM" id="SSF56059">
    <property type="entry name" value="Glutathione synthetase ATP-binding domain-like"/>
    <property type="match status" value="1"/>
</dbReference>
<evidence type="ECO:0000313" key="6">
    <source>
        <dbReference type="EMBL" id="QQK80444.1"/>
    </source>
</evidence>
<keyword evidence="3 4" id="KW-0067">ATP-binding</keyword>
<dbReference type="PANTHER" id="PTHR43585:SF2">
    <property type="entry name" value="ATP-GRASP ENZYME FSQD"/>
    <property type="match status" value="1"/>
</dbReference>
<dbReference type="Proteomes" id="UP000595349">
    <property type="component" value="Chromosome"/>
</dbReference>
<dbReference type="InterPro" id="IPR052032">
    <property type="entry name" value="ATP-dep_AA_Ligase"/>
</dbReference>
<proteinExistence type="predicted"/>
<evidence type="ECO:0000256" key="4">
    <source>
        <dbReference type="PROSITE-ProRule" id="PRU00409"/>
    </source>
</evidence>
<dbReference type="AlphaFoldDB" id="A0A7T7CFW9"/>
<dbReference type="GO" id="GO:0016874">
    <property type="term" value="F:ligase activity"/>
    <property type="evidence" value="ECO:0007669"/>
    <property type="project" value="UniProtKB-KW"/>
</dbReference>
<evidence type="ECO:0000259" key="5">
    <source>
        <dbReference type="PROSITE" id="PS50975"/>
    </source>
</evidence>
<dbReference type="InterPro" id="IPR003806">
    <property type="entry name" value="ATP-grasp_PylC-type"/>
</dbReference>
<dbReference type="InterPro" id="IPR048764">
    <property type="entry name" value="PylC_N"/>
</dbReference>
<dbReference type="GO" id="GO:0005524">
    <property type="term" value="F:ATP binding"/>
    <property type="evidence" value="ECO:0007669"/>
    <property type="project" value="UniProtKB-UniRule"/>
</dbReference>
<accession>A0A7T7CFW9</accession>
<evidence type="ECO:0000256" key="1">
    <source>
        <dbReference type="ARBA" id="ARBA00022598"/>
    </source>
</evidence>
<name>A0A7T7CFW9_9BACI</name>
<dbReference type="Gene3D" id="3.30.1490.20">
    <property type="entry name" value="ATP-grasp fold, A domain"/>
    <property type="match status" value="1"/>
</dbReference>
<sequence length="320" mass="36668">MNILITSAGRRYKVVEYFKSHLNKYGGQVIATDLDINAPALYAADTYEIVPRITDDNYIETLINICKKYEVSGVFSLIDPELSVLIEYKQTFEEIGVTLITSNPTMIEMSLDKYKTYQYLNERDLPSVPTYITIEQVTQAISNNDLSYPLVAKPREGSSSLGIVTVYSFDQLGQLFKDHDNLVVQPFLKEKEYGIDVYVDLISHNITDIFIKEKLRMRAGETDKAISVKDYRIEKLILDFIEKTTYVGPLDIDCFEYNGNLYISEINPRFGGGYPHAHEMGIDFPERIINNLNGKANPDYSGLNYKENKVMMKYDNIMIK</sequence>
<dbReference type="Pfam" id="PF02655">
    <property type="entry name" value="ATP-grasp_3"/>
    <property type="match status" value="1"/>
</dbReference>
<dbReference type="Gene3D" id="3.40.50.20">
    <property type="match status" value="1"/>
</dbReference>
<protein>
    <submittedName>
        <fullName evidence="6">ATP-grasp domain-containing protein</fullName>
    </submittedName>
</protein>
<dbReference type="NCBIfam" id="NF009406">
    <property type="entry name" value="PRK12767.1-5"/>
    <property type="match status" value="1"/>
</dbReference>
<reference evidence="6 7" key="1">
    <citation type="submission" date="2020-06" db="EMBL/GenBank/DDBJ databases">
        <title>Genomic analysis of Salicibibacter sp. NKC21-4.</title>
        <authorList>
            <person name="Oh Y.J."/>
        </authorList>
    </citation>
    <scope>NUCLEOTIDE SEQUENCE [LARGE SCALE GENOMIC DNA]</scope>
    <source>
        <strain evidence="6 7">NKC21-4</strain>
    </source>
</reference>
<dbReference type="Gene3D" id="3.30.470.20">
    <property type="entry name" value="ATP-grasp fold, B domain"/>
    <property type="match status" value="1"/>
</dbReference>
<dbReference type="GO" id="GO:0046872">
    <property type="term" value="F:metal ion binding"/>
    <property type="evidence" value="ECO:0007669"/>
    <property type="project" value="InterPro"/>
</dbReference>
<keyword evidence="2 4" id="KW-0547">Nucleotide-binding</keyword>
<dbReference type="PANTHER" id="PTHR43585">
    <property type="entry name" value="FUMIPYRROLE BIOSYNTHESIS PROTEIN C"/>
    <property type="match status" value="1"/>
</dbReference>
<feature type="domain" description="ATP-grasp" evidence="5">
    <location>
        <begin position="117"/>
        <end position="293"/>
    </location>
</feature>
<evidence type="ECO:0000256" key="2">
    <source>
        <dbReference type="ARBA" id="ARBA00022741"/>
    </source>
</evidence>
<dbReference type="InterPro" id="IPR013815">
    <property type="entry name" value="ATP_grasp_subdomain_1"/>
</dbReference>
<gene>
    <name evidence="6" type="ORF">HUG20_11435</name>
</gene>
<dbReference type="InterPro" id="IPR011761">
    <property type="entry name" value="ATP-grasp"/>
</dbReference>
<dbReference type="EMBL" id="CP054706">
    <property type="protein sequence ID" value="QQK80444.1"/>
    <property type="molecule type" value="Genomic_DNA"/>
</dbReference>
<keyword evidence="7" id="KW-1185">Reference proteome</keyword>
<keyword evidence="1" id="KW-0436">Ligase</keyword>
<dbReference type="RefSeq" id="WP_200084816.1">
    <property type="nucleotide sequence ID" value="NZ_CP054706.1"/>
</dbReference>
<evidence type="ECO:0000313" key="7">
    <source>
        <dbReference type="Proteomes" id="UP000595349"/>
    </source>
</evidence>
<dbReference type="KEGG" id="scib:HUG20_11435"/>
<evidence type="ECO:0000256" key="3">
    <source>
        <dbReference type="ARBA" id="ARBA00022840"/>
    </source>
</evidence>
<dbReference type="Pfam" id="PF21360">
    <property type="entry name" value="PylC-like_N"/>
    <property type="match status" value="1"/>
</dbReference>